<evidence type="ECO:0000313" key="3">
    <source>
        <dbReference type="Proteomes" id="UP001500467"/>
    </source>
</evidence>
<reference evidence="2 3" key="1">
    <citation type="journal article" date="2019" name="Int. J. Syst. Evol. Microbiol.">
        <title>The Global Catalogue of Microorganisms (GCM) 10K type strain sequencing project: providing services to taxonomists for standard genome sequencing and annotation.</title>
        <authorList>
            <consortium name="The Broad Institute Genomics Platform"/>
            <consortium name="The Broad Institute Genome Sequencing Center for Infectious Disease"/>
            <person name="Wu L."/>
            <person name="Ma J."/>
        </authorList>
    </citation>
    <scope>NUCLEOTIDE SEQUENCE [LARGE SCALE GENOMIC DNA]</scope>
    <source>
        <strain evidence="2 3">JCM 13022</strain>
    </source>
</reference>
<feature type="transmembrane region" description="Helical" evidence="1">
    <location>
        <begin position="168"/>
        <end position="187"/>
    </location>
</feature>
<evidence type="ECO:0000313" key="2">
    <source>
        <dbReference type="EMBL" id="GAA1209801.1"/>
    </source>
</evidence>
<comment type="caution">
    <text evidence="2">The sequence shown here is derived from an EMBL/GenBank/DDBJ whole genome shotgun (WGS) entry which is preliminary data.</text>
</comment>
<gene>
    <name evidence="2" type="ORF">GCM10009675_32800</name>
</gene>
<evidence type="ECO:0008006" key="4">
    <source>
        <dbReference type="Google" id="ProtNLM"/>
    </source>
</evidence>
<keyword evidence="1" id="KW-1133">Transmembrane helix</keyword>
<feature type="transmembrane region" description="Helical" evidence="1">
    <location>
        <begin position="46"/>
        <end position="64"/>
    </location>
</feature>
<name>A0ABN1VG04_9PSEU</name>
<feature type="transmembrane region" description="Helical" evidence="1">
    <location>
        <begin position="229"/>
        <end position="248"/>
    </location>
</feature>
<keyword evidence="1" id="KW-0812">Transmembrane</keyword>
<feature type="transmembrane region" description="Helical" evidence="1">
    <location>
        <begin position="76"/>
        <end position="95"/>
    </location>
</feature>
<dbReference type="Proteomes" id="UP001500467">
    <property type="component" value="Unassembled WGS sequence"/>
</dbReference>
<protein>
    <recommendedName>
        <fullName evidence="4">Transporter</fullName>
    </recommendedName>
</protein>
<feature type="transmembrane region" description="Helical" evidence="1">
    <location>
        <begin position="101"/>
        <end position="126"/>
    </location>
</feature>
<proteinExistence type="predicted"/>
<sequence length="273" mass="30633">MVNHLDQMTKLLLVYGPGHKFESSGDARSRLASYRNAKELIDMKDILFMLADLWMIFAGFYFGWKFIRRYNNYLLGLEWMVVATSGSNFLLWALLGGAEDSFLYSIAAFFDAFSRSIGITLILVLGLMRVTHRYKPSVAVDIGLFALAGVAGLYLQQFSPHELHVGPATFYVVVNVLTTMFLVYFSWRLWKIGAKKHAIGAGLATTAACIIAVTYDFFPIPGDDEHRTIFYIAALATWGFQMCVYYFAYRPLHEHNVATGVEPATGEQSAARA</sequence>
<feature type="transmembrane region" description="Helical" evidence="1">
    <location>
        <begin position="138"/>
        <end position="156"/>
    </location>
</feature>
<feature type="transmembrane region" description="Helical" evidence="1">
    <location>
        <begin position="199"/>
        <end position="217"/>
    </location>
</feature>
<keyword evidence="1" id="KW-0472">Membrane</keyword>
<evidence type="ECO:0000256" key="1">
    <source>
        <dbReference type="SAM" id="Phobius"/>
    </source>
</evidence>
<organism evidence="2 3">
    <name type="scientific">Prauserella alba</name>
    <dbReference type="NCBI Taxonomy" id="176898"/>
    <lineage>
        <taxon>Bacteria</taxon>
        <taxon>Bacillati</taxon>
        <taxon>Actinomycetota</taxon>
        <taxon>Actinomycetes</taxon>
        <taxon>Pseudonocardiales</taxon>
        <taxon>Pseudonocardiaceae</taxon>
        <taxon>Prauserella</taxon>
    </lineage>
</organism>
<dbReference type="EMBL" id="BAAALM010000012">
    <property type="protein sequence ID" value="GAA1209801.1"/>
    <property type="molecule type" value="Genomic_DNA"/>
</dbReference>
<keyword evidence="3" id="KW-1185">Reference proteome</keyword>
<accession>A0ABN1VG04</accession>